<evidence type="ECO:0000256" key="1">
    <source>
        <dbReference type="SAM" id="Phobius"/>
    </source>
</evidence>
<keyword evidence="1" id="KW-0812">Transmembrane</keyword>
<feature type="transmembrane region" description="Helical" evidence="1">
    <location>
        <begin position="280"/>
        <end position="301"/>
    </location>
</feature>
<name>A0A172WL75_STUST</name>
<evidence type="ECO:0008006" key="4">
    <source>
        <dbReference type="Google" id="ProtNLM"/>
    </source>
</evidence>
<feature type="transmembrane region" description="Helical" evidence="1">
    <location>
        <begin position="41"/>
        <end position="60"/>
    </location>
</feature>
<dbReference type="Proteomes" id="UP000077787">
    <property type="component" value="Chromosome"/>
</dbReference>
<dbReference type="AlphaFoldDB" id="A0A172WL75"/>
<dbReference type="GO" id="GO:0016020">
    <property type="term" value="C:membrane"/>
    <property type="evidence" value="ECO:0007669"/>
    <property type="project" value="UniProtKB-SubCell"/>
</dbReference>
<sequence>MKKLGYLVALCPIGFIDSVIALRISLLLLLLSVVINRRLSLVDWLLLGLLGITAYSWLTVDGYERSFIAPQISSYYVFLFSLRFFYVCREDLLSFITNLPLFHYLLLCVVYLIVQVKVGYTYEVGVLEAFMLIRLALQARQRGLMLAMLLAYLVLMFLISTRTTPLGIALLVAGCCLLKPPKPVLKAVVVSVILLTPVAGFFLMGLDLSTSMADVDDNAEIRLEMLKGASSMIGVAEFLHGIGFGGPYRDVSFEYAFWHPLLDTRFLAHQVSNHNSLFDVFFRFGIFVYALFAVVVLRVIWLDKTTNHYVYALLFVTLFSLSVNAYLDSTRLSHAFAAFIIGLMLLIPRRILRHQRAPNAAVVRVGSRTADVAKSPG</sequence>
<feature type="transmembrane region" description="Helical" evidence="1">
    <location>
        <begin position="229"/>
        <end position="248"/>
    </location>
</feature>
<proteinExistence type="predicted"/>
<dbReference type="EMBL" id="CP015641">
    <property type="protein sequence ID" value="ANF24202.1"/>
    <property type="molecule type" value="Genomic_DNA"/>
</dbReference>
<feature type="transmembrane region" description="Helical" evidence="1">
    <location>
        <begin position="332"/>
        <end position="348"/>
    </location>
</feature>
<accession>A0A172WL75</accession>
<feature type="transmembrane region" description="Helical" evidence="1">
    <location>
        <begin position="6"/>
        <end position="34"/>
    </location>
</feature>
<keyword evidence="1" id="KW-1133">Transmembrane helix</keyword>
<reference evidence="2 3" key="1">
    <citation type="submission" date="2016-05" db="EMBL/GenBank/DDBJ databases">
        <title>Genome sequence of Pseudomonas stutzeri 273 and identification of the exopolysaccharide biosynthesis locus.</title>
        <authorList>
            <person name="Wu S."/>
            <person name="Sun C."/>
        </authorList>
    </citation>
    <scope>NUCLEOTIDE SEQUENCE [LARGE SCALE GENOMIC DNA]</scope>
    <source>
        <strain evidence="2 3">273</strain>
    </source>
</reference>
<feature type="transmembrane region" description="Helical" evidence="1">
    <location>
        <begin position="184"/>
        <end position="208"/>
    </location>
</feature>
<feature type="transmembrane region" description="Helical" evidence="1">
    <location>
        <begin position="308"/>
        <end position="326"/>
    </location>
</feature>
<gene>
    <name evidence="2" type="ORF">PS273GM_03085</name>
</gene>
<protein>
    <recommendedName>
        <fullName evidence="4">O-antigen ligase domain-containing protein</fullName>
    </recommendedName>
</protein>
<dbReference type="RefSeq" id="WP_064480557.1">
    <property type="nucleotide sequence ID" value="NZ_CP015641.1"/>
</dbReference>
<feature type="transmembrane region" description="Helical" evidence="1">
    <location>
        <begin position="92"/>
        <end position="114"/>
    </location>
</feature>
<evidence type="ECO:0000313" key="2">
    <source>
        <dbReference type="EMBL" id="ANF24202.1"/>
    </source>
</evidence>
<feature type="transmembrane region" description="Helical" evidence="1">
    <location>
        <begin position="66"/>
        <end position="85"/>
    </location>
</feature>
<feature type="transmembrane region" description="Helical" evidence="1">
    <location>
        <begin position="120"/>
        <end position="137"/>
    </location>
</feature>
<keyword evidence="1" id="KW-0472">Membrane</keyword>
<feature type="transmembrane region" description="Helical" evidence="1">
    <location>
        <begin position="149"/>
        <end position="172"/>
    </location>
</feature>
<dbReference type="OrthoDB" id="9904253at2"/>
<organism evidence="2 3">
    <name type="scientific">Stutzerimonas stutzeri</name>
    <name type="common">Pseudomonas stutzeri</name>
    <dbReference type="NCBI Taxonomy" id="316"/>
    <lineage>
        <taxon>Bacteria</taxon>
        <taxon>Pseudomonadati</taxon>
        <taxon>Pseudomonadota</taxon>
        <taxon>Gammaproteobacteria</taxon>
        <taxon>Pseudomonadales</taxon>
        <taxon>Pseudomonadaceae</taxon>
        <taxon>Stutzerimonas</taxon>
    </lineage>
</organism>
<evidence type="ECO:0000313" key="3">
    <source>
        <dbReference type="Proteomes" id="UP000077787"/>
    </source>
</evidence>